<sequence>MNKKILVSIIGIIFVFSVLFFNNVNATFYPYVKDVGKAKLIRSVKDFKTAESEHFILKYTPRDEKYTSLVLDIAERHFKGVTEDLGYVPREKVLIVMYSDADKMNRDFSLAKGTTAMGLYLNGVISIQSPSLWIGDEDNLPEIFEKEGPIVHEFAHFIVDEVAKGNYPVWFTEGIALLEEYRENGVSWGEGLKGKPYSLEELNYKFNELDEVLAYKRSFEILKAMSYKYGMESIREIIKYLGEGLSLEESFYKVTGDNLKNFVDSIK</sequence>
<organism evidence="1 2">
    <name type="scientific">Caldanaerobacter subterraneus</name>
    <dbReference type="NCBI Taxonomy" id="911092"/>
    <lineage>
        <taxon>Bacteria</taxon>
        <taxon>Bacillati</taxon>
        <taxon>Bacillota</taxon>
        <taxon>Clostridia</taxon>
        <taxon>Thermoanaerobacterales</taxon>
        <taxon>Thermoanaerobacteraceae</taxon>
        <taxon>Caldanaerobacter</taxon>
    </lineage>
</organism>
<reference evidence="1 2" key="1">
    <citation type="journal article" date="2018" name="Nat. Biotechnol.">
        <title>A standardized bacterial taxonomy based on genome phylogeny substantially revises the tree of life.</title>
        <authorList>
            <person name="Parks D.H."/>
            <person name="Chuvochina M."/>
            <person name="Waite D.W."/>
            <person name="Rinke C."/>
            <person name="Skarshewski A."/>
            <person name="Chaumeil P.A."/>
            <person name="Hugenholtz P."/>
        </authorList>
    </citation>
    <scope>NUCLEOTIDE SEQUENCE [LARGE SCALE GENOMIC DNA]</scope>
    <source>
        <strain evidence="1">UBA12544</strain>
    </source>
</reference>
<evidence type="ECO:0000313" key="1">
    <source>
        <dbReference type="EMBL" id="HBT50161.1"/>
    </source>
</evidence>
<evidence type="ECO:0000313" key="2">
    <source>
        <dbReference type="Proteomes" id="UP000264445"/>
    </source>
</evidence>
<dbReference type="EMBL" id="DOLB01000154">
    <property type="protein sequence ID" value="HBT50161.1"/>
    <property type="molecule type" value="Genomic_DNA"/>
</dbReference>
<name>A0A124FCE6_9THEO</name>
<dbReference type="Proteomes" id="UP000264445">
    <property type="component" value="Unassembled WGS sequence"/>
</dbReference>
<comment type="caution">
    <text evidence="1">The sequence shown here is derived from an EMBL/GenBank/DDBJ whole genome shotgun (WGS) entry which is preliminary data.</text>
</comment>
<evidence type="ECO:0008006" key="3">
    <source>
        <dbReference type="Google" id="ProtNLM"/>
    </source>
</evidence>
<protein>
    <recommendedName>
        <fullName evidence="3">Peptidase MA-like domain-containing protein</fullName>
    </recommendedName>
</protein>
<gene>
    <name evidence="1" type="ORF">DEA61_10355</name>
</gene>
<dbReference type="AlphaFoldDB" id="A0A124FCE6"/>
<proteinExistence type="predicted"/>
<accession>A0A124FCE6</accession>
<dbReference type="RefSeq" id="WP_278429482.1">
    <property type="nucleotide sequence ID" value="NZ_DOLB01000154.1"/>
</dbReference>